<dbReference type="Proteomes" id="UP000237340">
    <property type="component" value="Unassembled WGS sequence"/>
</dbReference>
<dbReference type="InterPro" id="IPR017438">
    <property type="entry name" value="ATP-NAD_kinase_N"/>
</dbReference>
<evidence type="ECO:0000256" key="6">
    <source>
        <dbReference type="ARBA" id="ARBA00022840"/>
    </source>
</evidence>
<evidence type="ECO:0000256" key="3">
    <source>
        <dbReference type="ARBA" id="ARBA00022679"/>
    </source>
</evidence>
<accession>A0A2S3ZCA1</accession>
<organism evidence="11 12">
    <name type="scientific">Cryobacterium zongtaii</name>
    <dbReference type="NCBI Taxonomy" id="1259217"/>
    <lineage>
        <taxon>Bacteria</taxon>
        <taxon>Bacillati</taxon>
        <taxon>Actinomycetota</taxon>
        <taxon>Actinomycetes</taxon>
        <taxon>Micrococcales</taxon>
        <taxon>Microbacteriaceae</taxon>
        <taxon>Cryobacterium</taxon>
    </lineage>
</organism>
<reference evidence="11 12" key="1">
    <citation type="submission" date="2018-01" db="EMBL/GenBank/DDBJ databases">
        <title>Cryobacterium sp. nov., from glaciers in China.</title>
        <authorList>
            <person name="Liu Q."/>
            <person name="Xin Y.-H."/>
        </authorList>
    </citation>
    <scope>NUCLEOTIDE SEQUENCE [LARGE SCALE GENOMIC DNA]</scope>
    <source>
        <strain evidence="11 12">TMN-42</strain>
    </source>
</reference>
<dbReference type="Gene3D" id="2.60.200.40">
    <property type="match status" value="1"/>
</dbReference>
<dbReference type="Gene3D" id="3.40.50.10330">
    <property type="entry name" value="Probable inorganic polyphosphate/atp-NAD kinase, domain 1"/>
    <property type="match status" value="1"/>
</dbReference>
<dbReference type="GO" id="GO:0016301">
    <property type="term" value="F:kinase activity"/>
    <property type="evidence" value="ECO:0007669"/>
    <property type="project" value="UniProtKB-KW"/>
</dbReference>
<dbReference type="GO" id="GO:0005524">
    <property type="term" value="F:ATP binding"/>
    <property type="evidence" value="ECO:0007669"/>
    <property type="project" value="UniProtKB-KW"/>
</dbReference>
<evidence type="ECO:0000256" key="2">
    <source>
        <dbReference type="ARBA" id="ARBA00005983"/>
    </source>
</evidence>
<sequence length="350" mass="37395">MSTPSDIPTDIPTDDPIDDKTATADAAPARESAAGLAAVVYNPIKVNLDDIKRAVAAEEAKAGWGETLWFETSKEDPGQGAAQAAIDAGATMVIAAGGDGTVRAVAEVVHGSDAALALLPSGTGNLLARNLNLTLDNLEHSIGTAFSGKDRKVDIARIEIRHEDDSVSKHAFLVMAGLGLDAKMLASTNDELKAKIGWLAYVGAIITALRDRNQLRLRYSLDGGPTKSVRAHTVIVGNTGTLTANVLLLPEAVIDDGQFEMLMLRPEGFVHWVQIVVKVLWENGVLRRTPLGRRMMTKEVEALNYVKGRQITVKLSHPEEIELDGDGFGTATAFKARVLPGGLRVRVPQE</sequence>
<keyword evidence="5 11" id="KW-0418">Kinase</keyword>
<evidence type="ECO:0000313" key="12">
    <source>
        <dbReference type="Proteomes" id="UP000237340"/>
    </source>
</evidence>
<comment type="caution">
    <text evidence="11">The sequence shown here is derived from an EMBL/GenBank/DDBJ whole genome shotgun (WGS) entry which is preliminary data.</text>
</comment>
<dbReference type="PANTHER" id="PTHR12358">
    <property type="entry name" value="SPHINGOSINE KINASE"/>
    <property type="match status" value="1"/>
</dbReference>
<name>A0A2S3ZCA1_9MICO</name>
<keyword evidence="7" id="KW-0444">Lipid biosynthesis</keyword>
<feature type="compositionally biased region" description="Low complexity" evidence="9">
    <location>
        <begin position="1"/>
        <end position="11"/>
    </location>
</feature>
<dbReference type="InterPro" id="IPR050187">
    <property type="entry name" value="Lipid_Phosphate_FormReg"/>
</dbReference>
<keyword evidence="4" id="KW-0547">Nucleotide-binding</keyword>
<comment type="cofactor">
    <cofactor evidence="1">
        <name>Mg(2+)</name>
        <dbReference type="ChEBI" id="CHEBI:18420"/>
    </cofactor>
</comment>
<dbReference type="PROSITE" id="PS50146">
    <property type="entry name" value="DAGK"/>
    <property type="match status" value="1"/>
</dbReference>
<keyword evidence="8" id="KW-1208">Phospholipid metabolism</keyword>
<keyword evidence="12" id="KW-1185">Reference proteome</keyword>
<evidence type="ECO:0000256" key="9">
    <source>
        <dbReference type="SAM" id="MobiDB-lite"/>
    </source>
</evidence>
<dbReference type="Pfam" id="PF19279">
    <property type="entry name" value="YegS_C"/>
    <property type="match status" value="1"/>
</dbReference>
<evidence type="ECO:0000256" key="8">
    <source>
        <dbReference type="ARBA" id="ARBA00023264"/>
    </source>
</evidence>
<comment type="similarity">
    <text evidence="2">Belongs to the diacylglycerol/lipid kinase family.</text>
</comment>
<feature type="region of interest" description="Disordered" evidence="9">
    <location>
        <begin position="1"/>
        <end position="28"/>
    </location>
</feature>
<dbReference type="AlphaFoldDB" id="A0A2S3ZCA1"/>
<dbReference type="InterPro" id="IPR001206">
    <property type="entry name" value="Diacylglycerol_kinase_cat_dom"/>
</dbReference>
<keyword evidence="6" id="KW-0067">ATP-binding</keyword>
<keyword evidence="7" id="KW-0443">Lipid metabolism</keyword>
<dbReference type="SUPFAM" id="SSF111331">
    <property type="entry name" value="NAD kinase/diacylglycerol kinase-like"/>
    <property type="match status" value="1"/>
</dbReference>
<dbReference type="RefSeq" id="WP_088457501.1">
    <property type="nucleotide sequence ID" value="NZ_PPXD01000022.1"/>
</dbReference>
<evidence type="ECO:0000256" key="4">
    <source>
        <dbReference type="ARBA" id="ARBA00022741"/>
    </source>
</evidence>
<dbReference type="EMBL" id="PPXD01000022">
    <property type="protein sequence ID" value="POH63886.1"/>
    <property type="molecule type" value="Genomic_DNA"/>
</dbReference>
<dbReference type="InterPro" id="IPR045540">
    <property type="entry name" value="YegS/DAGK_C"/>
</dbReference>
<evidence type="ECO:0000256" key="1">
    <source>
        <dbReference type="ARBA" id="ARBA00001946"/>
    </source>
</evidence>
<evidence type="ECO:0000313" key="11">
    <source>
        <dbReference type="EMBL" id="POH63886.1"/>
    </source>
</evidence>
<gene>
    <name evidence="11" type="ORF">C3B61_13945</name>
</gene>
<protein>
    <submittedName>
        <fullName evidence="11">Diacylglycerol kinase</fullName>
    </submittedName>
</protein>
<dbReference type="Pfam" id="PF00781">
    <property type="entry name" value="DAGK_cat"/>
    <property type="match status" value="1"/>
</dbReference>
<keyword evidence="7" id="KW-0594">Phospholipid biosynthesis</keyword>
<dbReference type="InterPro" id="IPR016064">
    <property type="entry name" value="NAD/diacylglycerol_kinase_sf"/>
</dbReference>
<keyword evidence="3" id="KW-0808">Transferase</keyword>
<evidence type="ECO:0000256" key="5">
    <source>
        <dbReference type="ARBA" id="ARBA00022777"/>
    </source>
</evidence>
<evidence type="ECO:0000256" key="7">
    <source>
        <dbReference type="ARBA" id="ARBA00023209"/>
    </source>
</evidence>
<evidence type="ECO:0000259" key="10">
    <source>
        <dbReference type="PROSITE" id="PS50146"/>
    </source>
</evidence>
<feature type="domain" description="DAGKc" evidence="10">
    <location>
        <begin position="32"/>
        <end position="162"/>
    </location>
</feature>
<dbReference type="GO" id="GO:0008654">
    <property type="term" value="P:phospholipid biosynthetic process"/>
    <property type="evidence" value="ECO:0007669"/>
    <property type="project" value="UniProtKB-KW"/>
</dbReference>
<proteinExistence type="inferred from homology"/>
<dbReference type="PANTHER" id="PTHR12358:SF54">
    <property type="entry name" value="SPHINGOSINE KINASE RELATED PROTEIN"/>
    <property type="match status" value="1"/>
</dbReference>